<feature type="compositionally biased region" description="Basic and acidic residues" evidence="1">
    <location>
        <begin position="176"/>
        <end position="185"/>
    </location>
</feature>
<dbReference type="SUPFAM" id="SSF57850">
    <property type="entry name" value="RING/U-box"/>
    <property type="match status" value="1"/>
</dbReference>
<accession>A0AAQ4FBQ2</accession>
<organism evidence="2 3">
    <name type="scientific">Amblyomma americanum</name>
    <name type="common">Lone star tick</name>
    <dbReference type="NCBI Taxonomy" id="6943"/>
    <lineage>
        <taxon>Eukaryota</taxon>
        <taxon>Metazoa</taxon>
        <taxon>Ecdysozoa</taxon>
        <taxon>Arthropoda</taxon>
        <taxon>Chelicerata</taxon>
        <taxon>Arachnida</taxon>
        <taxon>Acari</taxon>
        <taxon>Parasitiformes</taxon>
        <taxon>Ixodida</taxon>
        <taxon>Ixodoidea</taxon>
        <taxon>Ixodidae</taxon>
        <taxon>Amblyomminae</taxon>
        <taxon>Amblyomma</taxon>
    </lineage>
</organism>
<keyword evidence="3" id="KW-1185">Reference proteome</keyword>
<comment type="caution">
    <text evidence="2">The sequence shown here is derived from an EMBL/GenBank/DDBJ whole genome shotgun (WGS) entry which is preliminary data.</text>
</comment>
<dbReference type="Gene3D" id="3.30.40.10">
    <property type="entry name" value="Zinc/RING finger domain, C3HC4 (zinc finger)"/>
    <property type="match status" value="1"/>
</dbReference>
<sequence>MDHRNDRYGSDIKFNGVGDFLHEKTIHFVGPCPVDNVCVSCGVLHSQTKLSKCQHAFCHPCGRANLKLGAACPLDGEPISFKKAKVVNFDEAAKSEYTVLCLNAQHGCLYVGNLVDLEQHVLEHCLHKLVTCRVCLRQVPLWQLRRHRVACYGRKSPDASGCSGPSDRKKAKKTNVKPDKSEKVGRADSVVATLKRVLLRDVATKEDKDYANGRTKDEISPVKPKRPFPISAGIGLGIHPNPIWAQPHGVEILQGDMNLSEPALTSCEGSDREASEIEGSWLAASGSQSAGKDLGKQKTNGGVLTTSLDLSPISLPTLTATGLEPGLANVLQSPTMKLASADEMSSISDELQNSVAEKLCAPKSEATAVVEDCAATKTPTLIDALGEDSWLPAKICNLFC</sequence>
<evidence type="ECO:0000313" key="2">
    <source>
        <dbReference type="EMBL" id="KAK8784579.1"/>
    </source>
</evidence>
<name>A0AAQ4FBQ2_AMBAM</name>
<reference evidence="2 3" key="1">
    <citation type="journal article" date="2023" name="Arcadia Sci">
        <title>De novo assembly of a long-read Amblyomma americanum tick genome.</title>
        <authorList>
            <person name="Chou S."/>
            <person name="Poskanzer K.E."/>
            <person name="Rollins M."/>
            <person name="Thuy-Boun P.S."/>
        </authorList>
    </citation>
    <scope>NUCLEOTIDE SEQUENCE [LARGE SCALE GENOMIC DNA]</scope>
    <source>
        <strain evidence="2">F_SG_1</strain>
        <tissue evidence="2">Salivary glands</tissue>
    </source>
</reference>
<evidence type="ECO:0000313" key="3">
    <source>
        <dbReference type="Proteomes" id="UP001321473"/>
    </source>
</evidence>
<dbReference type="AlphaFoldDB" id="A0AAQ4FBQ2"/>
<dbReference type="Proteomes" id="UP001321473">
    <property type="component" value="Unassembled WGS sequence"/>
</dbReference>
<proteinExistence type="predicted"/>
<gene>
    <name evidence="2" type="ORF">V5799_009056</name>
</gene>
<evidence type="ECO:0000256" key="1">
    <source>
        <dbReference type="SAM" id="MobiDB-lite"/>
    </source>
</evidence>
<feature type="region of interest" description="Disordered" evidence="1">
    <location>
        <begin position="155"/>
        <end position="185"/>
    </location>
</feature>
<dbReference type="InterPro" id="IPR013083">
    <property type="entry name" value="Znf_RING/FYVE/PHD"/>
</dbReference>
<protein>
    <submittedName>
        <fullName evidence="2">Uncharacterized protein</fullName>
    </submittedName>
</protein>
<dbReference type="EMBL" id="JARKHS020004448">
    <property type="protein sequence ID" value="KAK8784579.1"/>
    <property type="molecule type" value="Genomic_DNA"/>
</dbReference>